<feature type="binding site" evidence="16">
    <location>
        <position position="77"/>
    </location>
    <ligand>
        <name>GTP</name>
        <dbReference type="ChEBI" id="CHEBI:37565"/>
    </ligand>
</feature>
<dbReference type="InterPro" id="IPR027417">
    <property type="entry name" value="P-loop_NTPase"/>
</dbReference>
<dbReference type="PIRSF" id="PIRSF006135">
    <property type="entry name" value="CobU"/>
    <property type="match status" value="1"/>
</dbReference>
<evidence type="ECO:0000256" key="1">
    <source>
        <dbReference type="ARBA" id="ARBA00000312"/>
    </source>
</evidence>
<dbReference type="PANTHER" id="PTHR34848">
    <property type="match status" value="1"/>
</dbReference>
<evidence type="ECO:0000256" key="6">
    <source>
        <dbReference type="ARBA" id="ARBA00005159"/>
    </source>
</evidence>
<feature type="binding site" evidence="16">
    <location>
        <position position="99"/>
    </location>
    <ligand>
        <name>GTP</name>
        <dbReference type="ChEBI" id="CHEBI:37565"/>
    </ligand>
</feature>
<comment type="pathway">
    <text evidence="6 14">Cofactor biosynthesis; adenosylcobalamin biosynthesis; adenosylcobalamin from cob(II)yrinate a,c-diamide: step 5/7.</text>
</comment>
<comment type="catalytic activity">
    <reaction evidence="1 14">
        <text>adenosylcob(III)inamide + ATP = adenosylcob(III)inamide phosphate + ADP + H(+)</text>
        <dbReference type="Rhea" id="RHEA:15769"/>
        <dbReference type="ChEBI" id="CHEBI:2480"/>
        <dbReference type="ChEBI" id="CHEBI:15378"/>
        <dbReference type="ChEBI" id="CHEBI:30616"/>
        <dbReference type="ChEBI" id="CHEBI:58502"/>
        <dbReference type="ChEBI" id="CHEBI:456216"/>
        <dbReference type="EC" id="2.7.1.156"/>
    </reaction>
</comment>
<dbReference type="InterPro" id="IPR003203">
    <property type="entry name" value="CobU/CobP"/>
</dbReference>
<dbReference type="GO" id="GO:0043752">
    <property type="term" value="F:adenosylcobinamide kinase activity"/>
    <property type="evidence" value="ECO:0007669"/>
    <property type="project" value="UniProtKB-EC"/>
</dbReference>
<keyword evidence="12 14" id="KW-0067">ATP-binding</keyword>
<dbReference type="EC" id="2.7.1.156" evidence="14"/>
<comment type="similarity">
    <text evidence="7 14">Belongs to the CobU/CobP family.</text>
</comment>
<keyword evidence="19" id="KW-1185">Reference proteome</keyword>
<evidence type="ECO:0000256" key="15">
    <source>
        <dbReference type="PIRSR" id="PIRSR006135-1"/>
    </source>
</evidence>
<keyword evidence="17" id="KW-0812">Transmembrane</keyword>
<keyword evidence="8 14" id="KW-0169">Cobalamin biosynthesis</keyword>
<keyword evidence="17" id="KW-1133">Transmembrane helix</keyword>
<dbReference type="GO" id="GO:0008820">
    <property type="term" value="F:cobinamide phosphate guanylyltransferase activity"/>
    <property type="evidence" value="ECO:0007669"/>
    <property type="project" value="UniProtKB-UniRule"/>
</dbReference>
<evidence type="ECO:0000256" key="2">
    <source>
        <dbReference type="ARBA" id="ARBA00000711"/>
    </source>
</evidence>
<dbReference type="SUPFAM" id="SSF52540">
    <property type="entry name" value="P-loop containing nucleoside triphosphate hydrolases"/>
    <property type="match status" value="1"/>
</dbReference>
<dbReference type="NCBIfam" id="NF004469">
    <property type="entry name" value="PRK05800.1"/>
    <property type="match status" value="1"/>
</dbReference>
<protein>
    <recommendedName>
        <fullName evidence="14">Bifunctional adenosylcobalamin biosynthesis protein</fullName>
        <ecNumber evidence="14">2.7.1.156</ecNumber>
        <ecNumber evidence="14">2.7.7.62</ecNumber>
    </recommendedName>
</protein>
<keyword evidence="13 14" id="KW-0342">GTP-binding</keyword>
<keyword evidence="11 14" id="KW-0418">Kinase</keyword>
<feature type="binding site" evidence="16">
    <location>
        <begin position="23"/>
        <end position="30"/>
    </location>
    <ligand>
        <name>GTP</name>
        <dbReference type="ChEBI" id="CHEBI:37565"/>
    </ligand>
</feature>
<feature type="binding site" evidence="16">
    <location>
        <begin position="48"/>
        <end position="50"/>
    </location>
    <ligand>
        <name>GTP</name>
        <dbReference type="ChEBI" id="CHEBI:37565"/>
    </ligand>
</feature>
<evidence type="ECO:0000256" key="17">
    <source>
        <dbReference type="SAM" id="Phobius"/>
    </source>
</evidence>
<evidence type="ECO:0000313" key="19">
    <source>
        <dbReference type="Proteomes" id="UP000542353"/>
    </source>
</evidence>
<dbReference type="RefSeq" id="WP_184257051.1">
    <property type="nucleotide sequence ID" value="NZ_JACHIH010000010.1"/>
</dbReference>
<dbReference type="Pfam" id="PF02283">
    <property type="entry name" value="CobU"/>
    <property type="match status" value="1"/>
</dbReference>
<dbReference type="AlphaFoldDB" id="A0A7W7Z3J2"/>
<evidence type="ECO:0000256" key="8">
    <source>
        <dbReference type="ARBA" id="ARBA00022573"/>
    </source>
</evidence>
<dbReference type="EC" id="2.7.7.62" evidence="14"/>
<feature type="active site" description="GMP-histidine intermediate" evidence="15">
    <location>
        <position position="65"/>
    </location>
</feature>
<dbReference type="PANTHER" id="PTHR34848:SF1">
    <property type="entry name" value="BIFUNCTIONAL ADENOSYLCOBALAMIN BIOSYNTHESIS PROTEIN COBU"/>
    <property type="match status" value="1"/>
</dbReference>
<reference evidence="18 19" key="1">
    <citation type="submission" date="2020-08" db="EMBL/GenBank/DDBJ databases">
        <title>Genomic Encyclopedia of Type Strains, Phase IV (KMG-IV): sequencing the most valuable type-strain genomes for metagenomic binning, comparative biology and taxonomic classification.</title>
        <authorList>
            <person name="Goeker M."/>
        </authorList>
    </citation>
    <scope>NUCLEOTIDE SEQUENCE [LARGE SCALE GENOMIC DNA]</scope>
    <source>
        <strain evidence="18 19">DSM 12706</strain>
    </source>
</reference>
<name>A0A7W7Z3J2_9BRAD</name>
<dbReference type="EMBL" id="JACHIH010000010">
    <property type="protein sequence ID" value="MBB5047326.1"/>
    <property type="molecule type" value="Genomic_DNA"/>
</dbReference>
<evidence type="ECO:0000256" key="9">
    <source>
        <dbReference type="ARBA" id="ARBA00022679"/>
    </source>
</evidence>
<keyword evidence="10 14" id="KW-0547">Nucleotide-binding</keyword>
<comment type="catalytic activity">
    <reaction evidence="2 14">
        <text>adenosylcob(III)inamide phosphate + GTP + H(+) = adenosylcob(III)inamide-GDP + diphosphate</text>
        <dbReference type="Rhea" id="RHEA:22712"/>
        <dbReference type="ChEBI" id="CHEBI:15378"/>
        <dbReference type="ChEBI" id="CHEBI:33019"/>
        <dbReference type="ChEBI" id="CHEBI:37565"/>
        <dbReference type="ChEBI" id="CHEBI:58502"/>
        <dbReference type="ChEBI" id="CHEBI:60487"/>
        <dbReference type="EC" id="2.7.7.62"/>
    </reaction>
</comment>
<comment type="caution">
    <text evidence="18">The sequence shown here is derived from an EMBL/GenBank/DDBJ whole genome shotgun (WGS) entry which is preliminary data.</text>
</comment>
<keyword evidence="17" id="KW-0472">Membrane</keyword>
<dbReference type="Gene3D" id="3.40.50.300">
    <property type="entry name" value="P-loop containing nucleotide triphosphate hydrolases"/>
    <property type="match status" value="1"/>
</dbReference>
<evidence type="ECO:0000256" key="7">
    <source>
        <dbReference type="ARBA" id="ARBA00007490"/>
    </source>
</evidence>
<keyword evidence="18" id="KW-0548">Nucleotidyltransferase</keyword>
<evidence type="ECO:0000256" key="14">
    <source>
        <dbReference type="PIRNR" id="PIRNR006135"/>
    </source>
</evidence>
<dbReference type="Proteomes" id="UP000542353">
    <property type="component" value="Unassembled WGS sequence"/>
</dbReference>
<evidence type="ECO:0000256" key="13">
    <source>
        <dbReference type="ARBA" id="ARBA00023134"/>
    </source>
</evidence>
<evidence type="ECO:0000256" key="16">
    <source>
        <dbReference type="PIRSR" id="PIRSR006135-2"/>
    </source>
</evidence>
<evidence type="ECO:0000256" key="11">
    <source>
        <dbReference type="ARBA" id="ARBA00022777"/>
    </source>
</evidence>
<evidence type="ECO:0000256" key="12">
    <source>
        <dbReference type="ARBA" id="ARBA00022840"/>
    </source>
</evidence>
<evidence type="ECO:0000256" key="5">
    <source>
        <dbReference type="ARBA" id="ARBA00004692"/>
    </source>
</evidence>
<organism evidence="18 19">
    <name type="scientific">Rhodopseudomonas rhenobacensis</name>
    <dbReference type="NCBI Taxonomy" id="87461"/>
    <lineage>
        <taxon>Bacteria</taxon>
        <taxon>Pseudomonadati</taxon>
        <taxon>Pseudomonadota</taxon>
        <taxon>Alphaproteobacteria</taxon>
        <taxon>Hyphomicrobiales</taxon>
        <taxon>Nitrobacteraceae</taxon>
        <taxon>Rhodopseudomonas</taxon>
    </lineage>
</organism>
<evidence type="ECO:0000256" key="4">
    <source>
        <dbReference type="ARBA" id="ARBA00003889"/>
    </source>
</evidence>
<keyword evidence="9 14" id="KW-0808">Transferase</keyword>
<comment type="pathway">
    <text evidence="5 14">Cofactor biosynthesis; adenosylcobalamin biosynthesis; adenosylcobalamin from cob(II)yrinate a,c-diamide: step 6/7.</text>
</comment>
<feature type="binding site" evidence="16">
    <location>
        <begin position="66"/>
        <end position="69"/>
    </location>
    <ligand>
        <name>GTP</name>
        <dbReference type="ChEBI" id="CHEBI:37565"/>
    </ligand>
</feature>
<comment type="catalytic activity">
    <reaction evidence="3">
        <text>adenosylcob(III)inamide + GTP = adenosylcob(III)inamide phosphate + GDP + H(+)</text>
        <dbReference type="Rhea" id="RHEA:15765"/>
        <dbReference type="ChEBI" id="CHEBI:2480"/>
        <dbReference type="ChEBI" id="CHEBI:15378"/>
        <dbReference type="ChEBI" id="CHEBI:37565"/>
        <dbReference type="ChEBI" id="CHEBI:58189"/>
        <dbReference type="ChEBI" id="CHEBI:58502"/>
        <dbReference type="EC" id="2.7.1.156"/>
    </reaction>
</comment>
<feature type="transmembrane region" description="Helical" evidence="17">
    <location>
        <begin position="164"/>
        <end position="183"/>
    </location>
</feature>
<dbReference type="UniPathway" id="UPA00148">
    <property type="reaction ID" value="UER00236"/>
</dbReference>
<sequence length="193" mass="20817">MHRHLRDDPSLATTTLRPTLVLGGARSGKSRFAEQLIESTGLARFYLATATAGDDAEMVARIAHHRTQRGCGWTTIEEPQAVVETLAREAGPGRAVLVDCLTLWLANLMYADRDVARASRDLADYLRDAAQPIVLVSNEIGLGLVPETPLGRDFRDAQGRLNQIVAAAVPNVVFIAAGLPLWLKRSPAGEPSA</sequence>
<dbReference type="GO" id="GO:0005524">
    <property type="term" value="F:ATP binding"/>
    <property type="evidence" value="ECO:0007669"/>
    <property type="project" value="UniProtKB-UniRule"/>
</dbReference>
<evidence type="ECO:0000313" key="18">
    <source>
        <dbReference type="EMBL" id="MBB5047326.1"/>
    </source>
</evidence>
<evidence type="ECO:0000256" key="10">
    <source>
        <dbReference type="ARBA" id="ARBA00022741"/>
    </source>
</evidence>
<comment type="function">
    <text evidence="4 14">Catalyzes ATP-dependent phosphorylation of adenosylcobinamide and addition of GMP to adenosylcobinamide phosphate.</text>
</comment>
<dbReference type="CDD" id="cd00544">
    <property type="entry name" value="CobU"/>
    <property type="match status" value="1"/>
</dbReference>
<accession>A0A7W7Z3J2</accession>
<dbReference type="GO" id="GO:0005525">
    <property type="term" value="F:GTP binding"/>
    <property type="evidence" value="ECO:0007669"/>
    <property type="project" value="UniProtKB-UniRule"/>
</dbReference>
<proteinExistence type="inferred from homology"/>
<gene>
    <name evidence="18" type="ORF">HNR60_002080</name>
</gene>
<dbReference type="GO" id="GO:0009236">
    <property type="term" value="P:cobalamin biosynthetic process"/>
    <property type="evidence" value="ECO:0007669"/>
    <property type="project" value="UniProtKB-UniRule"/>
</dbReference>
<evidence type="ECO:0000256" key="3">
    <source>
        <dbReference type="ARBA" id="ARBA00001522"/>
    </source>
</evidence>